<dbReference type="OrthoDB" id="2384350at2759"/>
<dbReference type="EMBL" id="CAJJDO010000069">
    <property type="protein sequence ID" value="CAD8178504.1"/>
    <property type="molecule type" value="Genomic_DNA"/>
</dbReference>
<feature type="domain" description="BRCT" evidence="1">
    <location>
        <begin position="248"/>
        <end position="316"/>
    </location>
</feature>
<dbReference type="AlphaFoldDB" id="A0A8S1VM77"/>
<gene>
    <name evidence="2" type="ORF">PPENT_87.1.T0690230</name>
</gene>
<dbReference type="Pfam" id="PF16770">
    <property type="entry name" value="RTT107_BRCT_5"/>
    <property type="match status" value="1"/>
</dbReference>
<evidence type="ECO:0000259" key="1">
    <source>
        <dbReference type="PROSITE" id="PS50172"/>
    </source>
</evidence>
<dbReference type="Proteomes" id="UP000689195">
    <property type="component" value="Unassembled WGS sequence"/>
</dbReference>
<dbReference type="PROSITE" id="PS50172">
    <property type="entry name" value="BRCT"/>
    <property type="match status" value="1"/>
</dbReference>
<dbReference type="InterPro" id="IPR001357">
    <property type="entry name" value="BRCT_dom"/>
</dbReference>
<evidence type="ECO:0000313" key="3">
    <source>
        <dbReference type="Proteomes" id="UP000689195"/>
    </source>
</evidence>
<evidence type="ECO:0000313" key="2">
    <source>
        <dbReference type="EMBL" id="CAD8178504.1"/>
    </source>
</evidence>
<comment type="caution">
    <text evidence="2">The sequence shown here is derived from an EMBL/GenBank/DDBJ whole genome shotgun (WGS) entry which is preliminary data.</text>
</comment>
<organism evidence="2 3">
    <name type="scientific">Paramecium pentaurelia</name>
    <dbReference type="NCBI Taxonomy" id="43138"/>
    <lineage>
        <taxon>Eukaryota</taxon>
        <taxon>Sar</taxon>
        <taxon>Alveolata</taxon>
        <taxon>Ciliophora</taxon>
        <taxon>Intramacronucleata</taxon>
        <taxon>Oligohymenophorea</taxon>
        <taxon>Peniculida</taxon>
        <taxon>Parameciidae</taxon>
        <taxon>Paramecium</taxon>
    </lineage>
</organism>
<dbReference type="CDD" id="cd17744">
    <property type="entry name" value="BRCT_MDC1_rpt1"/>
    <property type="match status" value="1"/>
</dbReference>
<protein>
    <recommendedName>
        <fullName evidence="1">BRCT domain-containing protein</fullName>
    </recommendedName>
</protein>
<reference evidence="2" key="1">
    <citation type="submission" date="2021-01" db="EMBL/GenBank/DDBJ databases">
        <authorList>
            <consortium name="Genoscope - CEA"/>
            <person name="William W."/>
        </authorList>
    </citation>
    <scope>NUCLEOTIDE SEQUENCE</scope>
</reference>
<accession>A0A8S1VM77</accession>
<proteinExistence type="predicted"/>
<keyword evidence="3" id="KW-1185">Reference proteome</keyword>
<sequence>MKPILMNVLGKTYEIKKGLATVGNTETCEIQVPLVDCFRLKREDNFLWVQPLVNIHRINGFGLKESLCAGKEFELDLSTGKKEIIAVDERFTFEYGKSRVIRINLIDHNKSIDEPPIIKKVLNESIYSQNSKIAQKKSKPLHYCFVQNYIKQLNGVYKLKFSNSYVCVEDQNKLYKLGIQIDPNSYNILVMDSYKRTFNLLLALNQGKMIVNSQWIKDSLSSMQVQNPYLYVLKTNNFSILKSIGSSISNKIFLNKQFYLSPDLKSNMTKEEIIKLIEAGGGTISNQQSEVMIVNNGEEGGLQMEEFIQMILYQKV</sequence>
<name>A0A8S1VM77_9CILI</name>